<feature type="region of interest" description="Disordered" evidence="1">
    <location>
        <begin position="1"/>
        <end position="74"/>
    </location>
</feature>
<keyword evidence="3" id="KW-1185">Reference proteome</keyword>
<feature type="compositionally biased region" description="Polar residues" evidence="1">
    <location>
        <begin position="29"/>
        <end position="42"/>
    </location>
</feature>
<reference evidence="2" key="2">
    <citation type="submission" date="2021-02" db="EMBL/GenBank/DDBJ databases">
        <authorList>
            <person name="Kimball J.A."/>
            <person name="Haas M.W."/>
            <person name="Macchietto M."/>
            <person name="Kono T."/>
            <person name="Duquette J."/>
            <person name="Shao M."/>
        </authorList>
    </citation>
    <scope>NUCLEOTIDE SEQUENCE</scope>
    <source>
        <tissue evidence="2">Fresh leaf tissue</tissue>
    </source>
</reference>
<evidence type="ECO:0000313" key="2">
    <source>
        <dbReference type="EMBL" id="KAG8051824.1"/>
    </source>
</evidence>
<proteinExistence type="predicted"/>
<reference evidence="2" key="1">
    <citation type="journal article" date="2021" name="bioRxiv">
        <title>Whole Genome Assembly and Annotation of Northern Wild Rice, Zizania palustris L., Supports a Whole Genome Duplication in the Zizania Genus.</title>
        <authorList>
            <person name="Haas M."/>
            <person name="Kono T."/>
            <person name="Macchietto M."/>
            <person name="Millas R."/>
            <person name="McGilp L."/>
            <person name="Shao M."/>
            <person name="Duquette J."/>
            <person name="Hirsch C.N."/>
            <person name="Kimball J."/>
        </authorList>
    </citation>
    <scope>NUCLEOTIDE SEQUENCE</scope>
    <source>
        <tissue evidence="2">Fresh leaf tissue</tissue>
    </source>
</reference>
<gene>
    <name evidence="2" type="ORF">GUJ93_ZPchr0001g31456</name>
</gene>
<organism evidence="2 3">
    <name type="scientific">Zizania palustris</name>
    <name type="common">Northern wild rice</name>
    <dbReference type="NCBI Taxonomy" id="103762"/>
    <lineage>
        <taxon>Eukaryota</taxon>
        <taxon>Viridiplantae</taxon>
        <taxon>Streptophyta</taxon>
        <taxon>Embryophyta</taxon>
        <taxon>Tracheophyta</taxon>
        <taxon>Spermatophyta</taxon>
        <taxon>Magnoliopsida</taxon>
        <taxon>Liliopsida</taxon>
        <taxon>Poales</taxon>
        <taxon>Poaceae</taxon>
        <taxon>BOP clade</taxon>
        <taxon>Oryzoideae</taxon>
        <taxon>Oryzeae</taxon>
        <taxon>Zizaniinae</taxon>
        <taxon>Zizania</taxon>
    </lineage>
</organism>
<evidence type="ECO:0000256" key="1">
    <source>
        <dbReference type="SAM" id="MobiDB-lite"/>
    </source>
</evidence>
<protein>
    <submittedName>
        <fullName evidence="2">Uncharacterized protein</fullName>
    </submittedName>
</protein>
<dbReference type="EMBL" id="JAAALK010000288">
    <property type="protein sequence ID" value="KAG8051824.1"/>
    <property type="molecule type" value="Genomic_DNA"/>
</dbReference>
<dbReference type="Proteomes" id="UP000729402">
    <property type="component" value="Unassembled WGS sequence"/>
</dbReference>
<comment type="caution">
    <text evidence="2">The sequence shown here is derived from an EMBL/GenBank/DDBJ whole genome shotgun (WGS) entry which is preliminary data.</text>
</comment>
<dbReference type="AlphaFoldDB" id="A0A8J5RRI8"/>
<feature type="compositionally biased region" description="Polar residues" evidence="1">
    <location>
        <begin position="7"/>
        <end position="18"/>
    </location>
</feature>
<name>A0A8J5RRI8_ZIZPA</name>
<accession>A0A8J5RRI8</accession>
<evidence type="ECO:0000313" key="3">
    <source>
        <dbReference type="Proteomes" id="UP000729402"/>
    </source>
</evidence>
<sequence length="101" mass="10370">MARMAVESTTLVAWTTEQHPGLSAREQRSGVSGSQRRGQQNAVPKPRACDGGSERLTGVGVGEASGSRSAPLHERGGLLRSVGSAFPGCAVISVPLSTKPS</sequence>